<evidence type="ECO:0000313" key="2">
    <source>
        <dbReference type="Proteomes" id="UP001197093"/>
    </source>
</evidence>
<keyword evidence="2" id="KW-1185">Reference proteome</keyword>
<dbReference type="EMBL" id="JAHCVI010000003">
    <property type="protein sequence ID" value="KAG7288165.1"/>
    <property type="molecule type" value="Genomic_DNA"/>
</dbReference>
<reference evidence="1" key="1">
    <citation type="submission" date="2023-02" db="EMBL/GenBank/DDBJ databases">
        <authorList>
            <person name="Palmer J.M."/>
        </authorList>
    </citation>
    <scope>NUCLEOTIDE SEQUENCE</scope>
    <source>
        <strain evidence="1">FW57</strain>
    </source>
</reference>
<organism evidence="1 2">
    <name type="scientific">Staphylotrichum longicolle</name>
    <dbReference type="NCBI Taxonomy" id="669026"/>
    <lineage>
        <taxon>Eukaryota</taxon>
        <taxon>Fungi</taxon>
        <taxon>Dikarya</taxon>
        <taxon>Ascomycota</taxon>
        <taxon>Pezizomycotina</taxon>
        <taxon>Sordariomycetes</taxon>
        <taxon>Sordariomycetidae</taxon>
        <taxon>Sordariales</taxon>
        <taxon>Chaetomiaceae</taxon>
        <taxon>Staphylotrichum</taxon>
    </lineage>
</organism>
<proteinExistence type="predicted"/>
<dbReference type="Proteomes" id="UP001197093">
    <property type="component" value="Unassembled WGS sequence"/>
</dbReference>
<name>A0AAD4HZB6_9PEZI</name>
<gene>
    <name evidence="1" type="ORF">NEMBOFW57_007690</name>
</gene>
<accession>A0AAD4HZB6</accession>
<comment type="caution">
    <text evidence="1">The sequence shown here is derived from an EMBL/GenBank/DDBJ whole genome shotgun (WGS) entry which is preliminary data.</text>
</comment>
<protein>
    <submittedName>
        <fullName evidence="1">Uncharacterized protein</fullName>
    </submittedName>
</protein>
<evidence type="ECO:0000313" key="1">
    <source>
        <dbReference type="EMBL" id="KAG7288165.1"/>
    </source>
</evidence>
<dbReference type="AlphaFoldDB" id="A0AAD4HZB6"/>
<sequence>MSPTFRQAVRDEVESWSEEGLLGDEKFRQFKNALPESRLVAWEEVYRWMTRIATKYGLTRKEFDEYCTMPSTSANGTRIFYPFHILSRPQAKGIWQWHTLYAMARAMLSRMRTRCNKYAEAAGLGERQMDPARVIYWWAHHLCQKIQGRPEMLSGRHALALF</sequence>